<organism evidence="2 3">
    <name type="scientific">Elysia crispata</name>
    <name type="common">lettuce slug</name>
    <dbReference type="NCBI Taxonomy" id="231223"/>
    <lineage>
        <taxon>Eukaryota</taxon>
        <taxon>Metazoa</taxon>
        <taxon>Spiralia</taxon>
        <taxon>Lophotrochozoa</taxon>
        <taxon>Mollusca</taxon>
        <taxon>Gastropoda</taxon>
        <taxon>Heterobranchia</taxon>
        <taxon>Euthyneura</taxon>
        <taxon>Panpulmonata</taxon>
        <taxon>Sacoglossa</taxon>
        <taxon>Placobranchoidea</taxon>
        <taxon>Plakobranchidae</taxon>
        <taxon>Elysia</taxon>
    </lineage>
</organism>
<name>A0AAE0ZN97_9GAST</name>
<gene>
    <name evidence="2" type="ORF">RRG08_017106</name>
</gene>
<feature type="region of interest" description="Disordered" evidence="1">
    <location>
        <begin position="94"/>
        <end position="114"/>
    </location>
</feature>
<protein>
    <submittedName>
        <fullName evidence="2">Uncharacterized protein</fullName>
    </submittedName>
</protein>
<reference evidence="2" key="1">
    <citation type="journal article" date="2023" name="G3 (Bethesda)">
        <title>A reference genome for the long-term kleptoplast-retaining sea slug Elysia crispata morphotype clarki.</title>
        <authorList>
            <person name="Eastman K.E."/>
            <person name="Pendleton A.L."/>
            <person name="Shaikh M.A."/>
            <person name="Suttiyut T."/>
            <person name="Ogas R."/>
            <person name="Tomko P."/>
            <person name="Gavelis G."/>
            <person name="Widhalm J.R."/>
            <person name="Wisecaver J.H."/>
        </authorList>
    </citation>
    <scope>NUCLEOTIDE SEQUENCE</scope>
    <source>
        <strain evidence="2">ECLA1</strain>
    </source>
</reference>
<dbReference type="Proteomes" id="UP001283361">
    <property type="component" value="Unassembled WGS sequence"/>
</dbReference>
<accession>A0AAE0ZN97</accession>
<sequence length="155" mass="17575">MATSTSSSPRYVGSHGETMARQDSNLVTSRLRCITVNHDSHAENESLVNCGHKNVESPAQSDSNHKEQRNDGFYVLWGCENLVLDQNETKTKNRLNKADVKQKPCERQPEELYTGSRRVPSAAMRASNNATESRRRNNRLLKEWDSSVGRAYGWH</sequence>
<evidence type="ECO:0000313" key="2">
    <source>
        <dbReference type="EMBL" id="KAK3772569.1"/>
    </source>
</evidence>
<proteinExistence type="predicted"/>
<evidence type="ECO:0000256" key="1">
    <source>
        <dbReference type="SAM" id="MobiDB-lite"/>
    </source>
</evidence>
<dbReference type="EMBL" id="JAWDGP010003618">
    <property type="protein sequence ID" value="KAK3772569.1"/>
    <property type="molecule type" value="Genomic_DNA"/>
</dbReference>
<keyword evidence="3" id="KW-1185">Reference proteome</keyword>
<evidence type="ECO:0000313" key="3">
    <source>
        <dbReference type="Proteomes" id="UP001283361"/>
    </source>
</evidence>
<dbReference type="AlphaFoldDB" id="A0AAE0ZN97"/>
<feature type="compositionally biased region" description="Basic and acidic residues" evidence="1">
    <location>
        <begin position="94"/>
        <end position="110"/>
    </location>
</feature>
<comment type="caution">
    <text evidence="2">The sequence shown here is derived from an EMBL/GenBank/DDBJ whole genome shotgun (WGS) entry which is preliminary data.</text>
</comment>
<feature type="region of interest" description="Disordered" evidence="1">
    <location>
        <begin position="1"/>
        <end position="20"/>
    </location>
</feature>